<feature type="compositionally biased region" description="Polar residues" evidence="7">
    <location>
        <begin position="27"/>
        <end position="42"/>
    </location>
</feature>
<proteinExistence type="inferred from homology"/>
<sequence>MVNETLKRSSTPSSDNLQTIKSRKINNLHTDDNSTNNMPSAVSNGAAEASIVGGNPVARPRLSKPLVYSGSLDNYKNADITPVVGREYEGLQVVDLLKADDQVIRDLAVTISQRGVVFLRDQDVTPNQMKDFCLRLTELAGCPESSGLHIHPLTEEGSELGDQISVISSEKQKKGGGLTHQLSDVSRFASAGWHTDISFEQVPSDYAMLKIHTLPRPAVTLYVYLGISLGTLLQSHSLLWASGYEIYDRLSPAMQKFLEGLTATHDATFFHDEARRLGNPLREGLRGSPLNKGSELKAIHPVIRTNPVTGWKSVYVNKGFTKRINGVTKDESDVLLNYLFNLVTQNHDAQVRFKWRQNDLAIWDNRSMWHCATYDYVDARAGDRVASLGEAPYLDLNSTGRREALGL</sequence>
<dbReference type="InterPro" id="IPR003819">
    <property type="entry name" value="TauD/TfdA-like"/>
</dbReference>
<feature type="compositionally biased region" description="Polar residues" evidence="7">
    <location>
        <begin position="8"/>
        <end position="20"/>
    </location>
</feature>
<dbReference type="GO" id="GO:0046872">
    <property type="term" value="F:metal ion binding"/>
    <property type="evidence" value="ECO:0007669"/>
    <property type="project" value="UniProtKB-KW"/>
</dbReference>
<dbReference type="GO" id="GO:0005737">
    <property type="term" value="C:cytoplasm"/>
    <property type="evidence" value="ECO:0007669"/>
    <property type="project" value="TreeGrafter"/>
</dbReference>
<keyword evidence="6" id="KW-0408">Iron</keyword>
<evidence type="ECO:0000256" key="1">
    <source>
        <dbReference type="ARBA" id="ARBA00001954"/>
    </source>
</evidence>
<keyword evidence="4 9" id="KW-0223">Dioxygenase</keyword>
<evidence type="ECO:0000256" key="3">
    <source>
        <dbReference type="ARBA" id="ARBA00022723"/>
    </source>
</evidence>
<dbReference type="InterPro" id="IPR051323">
    <property type="entry name" value="AtsK-like"/>
</dbReference>
<keyword evidence="10" id="KW-1185">Reference proteome</keyword>
<organism evidence="9 10">
    <name type="scientific">Colletotrichum liriopes</name>
    <dbReference type="NCBI Taxonomy" id="708192"/>
    <lineage>
        <taxon>Eukaryota</taxon>
        <taxon>Fungi</taxon>
        <taxon>Dikarya</taxon>
        <taxon>Ascomycota</taxon>
        <taxon>Pezizomycotina</taxon>
        <taxon>Sordariomycetes</taxon>
        <taxon>Hypocreomycetidae</taxon>
        <taxon>Glomerellales</taxon>
        <taxon>Glomerellaceae</taxon>
        <taxon>Colletotrichum</taxon>
        <taxon>Colletotrichum spaethianum species complex</taxon>
    </lineage>
</organism>
<keyword evidence="3" id="KW-0479">Metal-binding</keyword>
<reference evidence="9 10" key="1">
    <citation type="submission" date="2021-07" db="EMBL/GenBank/DDBJ databases">
        <title>Genome data of Colletotrichum spaethianum.</title>
        <authorList>
            <person name="Utami Y.D."/>
            <person name="Hiruma K."/>
        </authorList>
    </citation>
    <scope>NUCLEOTIDE SEQUENCE [LARGE SCALE GENOMIC DNA]</scope>
    <source>
        <strain evidence="9 10">MAFF 242679</strain>
    </source>
</reference>
<evidence type="ECO:0000313" key="10">
    <source>
        <dbReference type="Proteomes" id="UP001055172"/>
    </source>
</evidence>
<dbReference type="PANTHER" id="PTHR30468">
    <property type="entry name" value="ALPHA-KETOGLUTARATE-DEPENDENT SULFONATE DIOXYGENASE"/>
    <property type="match status" value="1"/>
</dbReference>
<dbReference type="EMBL" id="BPPX01000005">
    <property type="protein sequence ID" value="GJC80217.1"/>
    <property type="molecule type" value="Genomic_DNA"/>
</dbReference>
<evidence type="ECO:0000256" key="7">
    <source>
        <dbReference type="SAM" id="MobiDB-lite"/>
    </source>
</evidence>
<dbReference type="PANTHER" id="PTHR30468:SF20">
    <property type="entry name" value="TAUD_TFDA-LIKE DOMAIN-CONTAINING PROTEIN-RELATED"/>
    <property type="match status" value="1"/>
</dbReference>
<protein>
    <submittedName>
        <fullName evidence="9">Alpha-ketoglutarate-dependent sulfonate dioxygenase</fullName>
    </submittedName>
</protein>
<evidence type="ECO:0000256" key="4">
    <source>
        <dbReference type="ARBA" id="ARBA00022964"/>
    </source>
</evidence>
<evidence type="ECO:0000259" key="8">
    <source>
        <dbReference type="Pfam" id="PF02668"/>
    </source>
</evidence>
<dbReference type="FunFam" id="3.60.130.10:FF:000005">
    <property type="entry name" value="TfdA family taurine dioxygenase"/>
    <property type="match status" value="1"/>
</dbReference>
<feature type="domain" description="TauD/TfdA-like" evidence="8">
    <location>
        <begin position="78"/>
        <end position="378"/>
    </location>
</feature>
<feature type="region of interest" description="Disordered" evidence="7">
    <location>
        <begin position="1"/>
        <end position="42"/>
    </location>
</feature>
<comment type="caution">
    <text evidence="9">The sequence shown here is derived from an EMBL/GenBank/DDBJ whole genome shotgun (WGS) entry which is preliminary data.</text>
</comment>
<evidence type="ECO:0000256" key="6">
    <source>
        <dbReference type="ARBA" id="ARBA00023004"/>
    </source>
</evidence>
<dbReference type="SUPFAM" id="SSF51197">
    <property type="entry name" value="Clavaminate synthase-like"/>
    <property type="match status" value="1"/>
</dbReference>
<dbReference type="GO" id="GO:0016706">
    <property type="term" value="F:2-oxoglutarate-dependent dioxygenase activity"/>
    <property type="evidence" value="ECO:0007669"/>
    <property type="project" value="TreeGrafter"/>
</dbReference>
<evidence type="ECO:0000313" key="9">
    <source>
        <dbReference type="EMBL" id="GJC80217.1"/>
    </source>
</evidence>
<dbReference type="Proteomes" id="UP001055172">
    <property type="component" value="Unassembled WGS sequence"/>
</dbReference>
<dbReference type="AlphaFoldDB" id="A0AA37LQA5"/>
<comment type="similarity">
    <text evidence="2">Belongs to the TfdA dioxygenase family.</text>
</comment>
<evidence type="ECO:0000256" key="5">
    <source>
        <dbReference type="ARBA" id="ARBA00023002"/>
    </source>
</evidence>
<gene>
    <name evidence="9" type="ORF">ColLi_03055</name>
</gene>
<comment type="cofactor">
    <cofactor evidence="1">
        <name>Fe(2+)</name>
        <dbReference type="ChEBI" id="CHEBI:29033"/>
    </cofactor>
</comment>
<dbReference type="Pfam" id="PF02668">
    <property type="entry name" value="TauD"/>
    <property type="match status" value="1"/>
</dbReference>
<name>A0AA37LQA5_9PEZI</name>
<dbReference type="Gene3D" id="3.60.130.10">
    <property type="entry name" value="Clavaminate synthase-like"/>
    <property type="match status" value="1"/>
</dbReference>
<evidence type="ECO:0000256" key="2">
    <source>
        <dbReference type="ARBA" id="ARBA00005896"/>
    </source>
</evidence>
<accession>A0AA37LQA5</accession>
<dbReference type="InterPro" id="IPR042098">
    <property type="entry name" value="TauD-like_sf"/>
</dbReference>
<keyword evidence="5" id="KW-0560">Oxidoreductase</keyword>